<dbReference type="AlphaFoldDB" id="A0A5J4NQ13"/>
<keyword evidence="3" id="KW-1185">Reference proteome</keyword>
<feature type="region of interest" description="Disordered" evidence="1">
    <location>
        <begin position="138"/>
        <end position="383"/>
    </location>
</feature>
<reference evidence="2 3" key="1">
    <citation type="journal article" date="2019" name="Gigascience">
        <title>Whole-genome sequence of the oriental lung fluke Paragonimus westermani.</title>
        <authorList>
            <person name="Oey H."/>
            <person name="Zakrzewski M."/>
            <person name="Narain K."/>
            <person name="Devi K.R."/>
            <person name="Agatsuma T."/>
            <person name="Nawaratna S."/>
            <person name="Gobert G.N."/>
            <person name="Jones M.K."/>
            <person name="Ragan M.A."/>
            <person name="McManus D.P."/>
            <person name="Krause L."/>
        </authorList>
    </citation>
    <scope>NUCLEOTIDE SEQUENCE [LARGE SCALE GENOMIC DNA]</scope>
    <source>
        <strain evidence="2 3">IND2009</strain>
    </source>
</reference>
<protein>
    <submittedName>
        <fullName evidence="2">Uncharacterized protein</fullName>
    </submittedName>
</protein>
<feature type="compositionally biased region" description="Acidic residues" evidence="1">
    <location>
        <begin position="276"/>
        <end position="293"/>
    </location>
</feature>
<comment type="caution">
    <text evidence="2">The sequence shown here is derived from an EMBL/GenBank/DDBJ whole genome shotgun (WGS) entry which is preliminary data.</text>
</comment>
<gene>
    <name evidence="2" type="ORF">DEA37_0004681</name>
</gene>
<name>A0A5J4NQ13_9TREM</name>
<feature type="compositionally biased region" description="Acidic residues" evidence="1">
    <location>
        <begin position="180"/>
        <end position="208"/>
    </location>
</feature>
<feature type="compositionally biased region" description="Basic residues" evidence="1">
    <location>
        <begin position="374"/>
        <end position="383"/>
    </location>
</feature>
<dbReference type="Proteomes" id="UP000324629">
    <property type="component" value="Unassembled WGS sequence"/>
</dbReference>
<evidence type="ECO:0000256" key="1">
    <source>
        <dbReference type="SAM" id="MobiDB-lite"/>
    </source>
</evidence>
<organism evidence="2 3">
    <name type="scientific">Paragonimus westermani</name>
    <dbReference type="NCBI Taxonomy" id="34504"/>
    <lineage>
        <taxon>Eukaryota</taxon>
        <taxon>Metazoa</taxon>
        <taxon>Spiralia</taxon>
        <taxon>Lophotrochozoa</taxon>
        <taxon>Platyhelminthes</taxon>
        <taxon>Trematoda</taxon>
        <taxon>Digenea</taxon>
        <taxon>Plagiorchiida</taxon>
        <taxon>Troglotremata</taxon>
        <taxon>Troglotrematidae</taxon>
        <taxon>Paragonimus</taxon>
    </lineage>
</organism>
<feature type="compositionally biased region" description="Polar residues" evidence="1">
    <location>
        <begin position="242"/>
        <end position="254"/>
    </location>
</feature>
<accession>A0A5J4NQ13</accession>
<sequence>MTTTINRVVKSELHLQKLIQVLTKFIISECHPEWSHHALAWLTHLLRSPSLPRFTTALHKACRPLLSYATEMAGIQDLYSRAAMRGLAAEQWSKTPASLSGIPKKLYYGGLFDVPSTNYVYVDDSDEEFGQRQVKLRTKKLANGPHRASSSQSTDPLLGGDGFPDESDLERDDNLVNDYVDVDDDGDDDDVEEDDGDDIDDQDVEAAFESDHGVFDVNETASSEDLSAHDPQLQLIDEDPFQRTTTRPDVSSSILFPDDVSNKHREDEASQTSDDFPLDDDKEDSSESDEELDMLMWTQQHEGTSSSGSRSTDELSDLEPSSKSRSRNPATSKTLSRSPKTAHPSTKTTRSRPSGQKAGHTHGSSSTPDQQSRPQRKRSRQSF</sequence>
<feature type="compositionally biased region" description="Polar residues" evidence="1">
    <location>
        <begin position="319"/>
        <end position="354"/>
    </location>
</feature>
<proteinExistence type="predicted"/>
<dbReference type="EMBL" id="QNGE01001413">
    <property type="protein sequence ID" value="KAA3677632.1"/>
    <property type="molecule type" value="Genomic_DNA"/>
</dbReference>
<evidence type="ECO:0000313" key="2">
    <source>
        <dbReference type="EMBL" id="KAA3677632.1"/>
    </source>
</evidence>
<evidence type="ECO:0000313" key="3">
    <source>
        <dbReference type="Proteomes" id="UP000324629"/>
    </source>
</evidence>
<feature type="compositionally biased region" description="Polar residues" evidence="1">
    <location>
        <begin position="297"/>
        <end position="310"/>
    </location>
</feature>